<dbReference type="Proteomes" id="UP000316759">
    <property type="component" value="Unassembled WGS sequence"/>
</dbReference>
<organism evidence="1 2">
    <name type="scientific">Fasciola gigantica</name>
    <name type="common">Giant liver fluke</name>
    <dbReference type="NCBI Taxonomy" id="46835"/>
    <lineage>
        <taxon>Eukaryota</taxon>
        <taxon>Metazoa</taxon>
        <taxon>Spiralia</taxon>
        <taxon>Lophotrochozoa</taxon>
        <taxon>Platyhelminthes</taxon>
        <taxon>Trematoda</taxon>
        <taxon>Digenea</taxon>
        <taxon>Plagiorchiida</taxon>
        <taxon>Echinostomata</taxon>
        <taxon>Echinostomatoidea</taxon>
        <taxon>Fasciolidae</taxon>
        <taxon>Fasciola</taxon>
    </lineage>
</organism>
<keyword evidence="2" id="KW-1185">Reference proteome</keyword>
<accession>A0A504YFB7</accession>
<gene>
    <name evidence="1" type="ORF">FGIG_06919</name>
</gene>
<sequence>MLRRLSLGKQRRQLTAKVLENQDFREYVTNSFAQPEEHELDYNPIQLDKYLEVRRKRLDMSLQRISCWKRRDREMQLYEPLTTGTMLDAKPDTFAQSCGTIGALGMRRRYGSRTHWNTLRTLE</sequence>
<reference evidence="1 2" key="1">
    <citation type="submission" date="2019-04" db="EMBL/GenBank/DDBJ databases">
        <title>Annotation for the trematode Fasciola gigantica.</title>
        <authorList>
            <person name="Choi Y.-J."/>
        </authorList>
    </citation>
    <scope>NUCLEOTIDE SEQUENCE [LARGE SCALE GENOMIC DNA]</scope>
    <source>
        <strain evidence="1">Uganda_cow_1</strain>
    </source>
</reference>
<dbReference type="EMBL" id="SUNJ01010960">
    <property type="protein sequence ID" value="TPP59231.1"/>
    <property type="molecule type" value="Genomic_DNA"/>
</dbReference>
<evidence type="ECO:0000313" key="2">
    <source>
        <dbReference type="Proteomes" id="UP000316759"/>
    </source>
</evidence>
<dbReference type="OrthoDB" id="10434753at2759"/>
<name>A0A504YFB7_FASGI</name>
<dbReference type="AlphaFoldDB" id="A0A504YFB7"/>
<comment type="caution">
    <text evidence="1">The sequence shown here is derived from an EMBL/GenBank/DDBJ whole genome shotgun (WGS) entry which is preliminary data.</text>
</comment>
<evidence type="ECO:0000313" key="1">
    <source>
        <dbReference type="EMBL" id="TPP59231.1"/>
    </source>
</evidence>
<proteinExistence type="predicted"/>
<protein>
    <submittedName>
        <fullName evidence="1">Uncharacterized protein</fullName>
    </submittedName>
</protein>